<dbReference type="PRINTS" id="PR00111">
    <property type="entry name" value="ABHYDROLASE"/>
</dbReference>
<dbReference type="InterPro" id="IPR000073">
    <property type="entry name" value="AB_hydrolase_1"/>
</dbReference>
<gene>
    <name evidence="3" type="ORF">BJL86_0368</name>
</gene>
<keyword evidence="4" id="KW-1185">Reference proteome</keyword>
<dbReference type="PANTHER" id="PTHR46438">
    <property type="entry name" value="ALPHA/BETA-HYDROLASES SUPERFAMILY PROTEIN"/>
    <property type="match status" value="1"/>
</dbReference>
<dbReference type="OrthoDB" id="9801162at2"/>
<dbReference type="GO" id="GO:0016787">
    <property type="term" value="F:hydrolase activity"/>
    <property type="evidence" value="ECO:0007669"/>
    <property type="project" value="UniProtKB-KW"/>
</dbReference>
<evidence type="ECO:0000256" key="1">
    <source>
        <dbReference type="SAM" id="MobiDB-lite"/>
    </source>
</evidence>
<feature type="domain" description="AB hydrolase-1" evidence="2">
    <location>
        <begin position="45"/>
        <end position="285"/>
    </location>
</feature>
<dbReference type="EMBL" id="CP015961">
    <property type="protein sequence ID" value="ANI91178.1"/>
    <property type="molecule type" value="Genomic_DNA"/>
</dbReference>
<sequence>MTSTEGGMAQPQGNSFWVDLLGTEVRYRQASSYRTRSIEAGAGEPVVLLHGVSGHAETWVRNVAVLGRDFRVHAIDMLGHGFTDKPQIEYSIRALAEHVLGFLDEIGASRAHLVGQSLGGWVAAFLAVHHPERVASLVSVTGAGLQVDADGATLTENVGRQVAEATTKALDTPTREKVRTRLEWLVHDPSVVTDELVETRYRIYASPDFAATAGDMVAAFTSRPRPEELLTAERLATINCPTLVLWTRQNPTMPWTVGEAASRIIPDATFRLMEDAGHWPQFEKPAEFHAVVGGFVRSVTAGRRGGRTDGDGDGGPTDPATNRQRAAR</sequence>
<keyword evidence="3" id="KW-0378">Hydrolase</keyword>
<evidence type="ECO:0000313" key="4">
    <source>
        <dbReference type="Proteomes" id="UP000186104"/>
    </source>
</evidence>
<dbReference type="SUPFAM" id="SSF53474">
    <property type="entry name" value="alpha/beta-Hydrolases"/>
    <property type="match status" value="1"/>
</dbReference>
<dbReference type="InterPro" id="IPR000639">
    <property type="entry name" value="Epox_hydrolase-like"/>
</dbReference>
<organism evidence="3 4">
    <name type="scientific">Dietzia timorensis</name>
    <dbReference type="NCBI Taxonomy" id="499555"/>
    <lineage>
        <taxon>Bacteria</taxon>
        <taxon>Bacillati</taxon>
        <taxon>Actinomycetota</taxon>
        <taxon>Actinomycetes</taxon>
        <taxon>Mycobacteriales</taxon>
        <taxon>Dietziaceae</taxon>
        <taxon>Dietzia</taxon>
    </lineage>
</organism>
<dbReference type="PRINTS" id="PR00412">
    <property type="entry name" value="EPOXHYDRLASE"/>
</dbReference>
<dbReference type="Gene3D" id="3.40.50.1820">
    <property type="entry name" value="alpha/beta hydrolase"/>
    <property type="match status" value="1"/>
</dbReference>
<dbReference type="Proteomes" id="UP000186104">
    <property type="component" value="Chromosome"/>
</dbReference>
<name>A0A173LI24_9ACTN</name>
<dbReference type="AlphaFoldDB" id="A0A173LI24"/>
<reference evidence="3 4" key="1">
    <citation type="submission" date="2016-06" db="EMBL/GenBank/DDBJ databases">
        <title>Complete genome sequence of a saline-alkali tolerant type strain Dietzia timorensis ID05-A0528T.</title>
        <authorList>
            <person name="Wu X."/>
        </authorList>
    </citation>
    <scope>NUCLEOTIDE SEQUENCE [LARGE SCALE GENOMIC DNA]</scope>
    <source>
        <strain evidence="3 4">ID05-A0528</strain>
    </source>
</reference>
<feature type="region of interest" description="Disordered" evidence="1">
    <location>
        <begin position="301"/>
        <end position="328"/>
    </location>
</feature>
<dbReference type="InterPro" id="IPR029058">
    <property type="entry name" value="AB_hydrolase_fold"/>
</dbReference>
<dbReference type="RefSeq" id="WP_137809379.1">
    <property type="nucleotide sequence ID" value="NZ_CP015961.1"/>
</dbReference>
<protein>
    <submittedName>
        <fullName evidence="3">4,5:9,10-diseco-3-hydroxy-5,9, 17-trioxoandrosta-1(10),2-diene-4-oate hydrolase</fullName>
    </submittedName>
</protein>
<dbReference type="KEGG" id="dtm:BJL86_0368"/>
<dbReference type="STRING" id="499555.BJL86_0368"/>
<dbReference type="Pfam" id="PF00561">
    <property type="entry name" value="Abhydrolase_1"/>
    <property type="match status" value="1"/>
</dbReference>
<proteinExistence type="predicted"/>
<evidence type="ECO:0000313" key="3">
    <source>
        <dbReference type="EMBL" id="ANI91178.1"/>
    </source>
</evidence>
<dbReference type="PANTHER" id="PTHR46438:SF11">
    <property type="entry name" value="LIPASE-RELATED"/>
    <property type="match status" value="1"/>
</dbReference>
<accession>A0A173LI24</accession>
<evidence type="ECO:0000259" key="2">
    <source>
        <dbReference type="Pfam" id="PF00561"/>
    </source>
</evidence>